<dbReference type="Pfam" id="PF18899">
    <property type="entry name" value="DUF5655"/>
    <property type="match status" value="1"/>
</dbReference>
<name>A0A1H0XI81_9LACT</name>
<dbReference type="InterPro" id="IPR011089">
    <property type="entry name" value="GmrSD_C"/>
</dbReference>
<dbReference type="PANTHER" id="PTHR35149">
    <property type="entry name" value="SLL5132 PROTEIN"/>
    <property type="match status" value="1"/>
</dbReference>
<evidence type="ECO:0000313" key="4">
    <source>
        <dbReference type="EMBL" id="SDQ02541.1"/>
    </source>
</evidence>
<gene>
    <name evidence="4" type="ORF">SAMN04487752_0049</name>
</gene>
<sequence length="694" mass="81882">MKASETNLLKFLQGTKQFIIPIYQRKYSWTYAQCQQLWDDLERAAKDPQNKGHFMGSIVYIEKGLYQISSVPQLLVIDGQQRLTTLTLLILAFRQVLENSEEKVALNDRQIKNYYLVNNDEENELYHKLILTKSDKDTLFALVDKNEVKGNKSPKLLTNYEYFLKNIQNSDLSLEQILHGLQKLIIVDIALDRENDDPQLIFESLNSTGLDLSQADLIRNYILMRLEPKEQTHLYQNYWYPMEKSFGNLNESSIFDRFMRDYLTLKTGNIPRISEVYKDFKTYINTNSEIGIEAILQEISRYSNYFVYLTFSQEPDEKINEVLRDINELKVDVSYPFLLTVYDDYTKQKLSREDFIKVLRIVETYVFRRSIVSIPTNSLNKTFASLKSEIDVNSYLESLQATLVRKGSYKRLPNDEEFKLSLSIKDVYSFRNRNYLLRKLENFKRKEVVNIEAFTIEHILPQNEKLSKEWQQDLGPNWKEIQEKYLHTIGNLTLTAYNSELSDRPFIEKRNLEGGFSDSPLKLNRGLSKLETWNEKLIQERTKILSEKATEIWDYPELSSELLEKYKEQKVKKSKRKFDITDFKYLSEGKTLDLFEEIRERINRIDDSIKEDFTKLYVAYKTKKGINFVDIVPQKDKLKIFLNIKYEKTNDSKGICRDVTNVGRWGNGDVEVLLDNRNDMDYVFGLIQQSFDLQ</sequence>
<evidence type="ECO:0000259" key="2">
    <source>
        <dbReference type="Pfam" id="PF07510"/>
    </source>
</evidence>
<keyword evidence="5" id="KW-1185">Reference proteome</keyword>
<feature type="domain" description="GmrSD restriction endonucleases N-terminal" evidence="1">
    <location>
        <begin position="10"/>
        <end position="222"/>
    </location>
</feature>
<dbReference type="Pfam" id="PF03235">
    <property type="entry name" value="GmrSD_N"/>
    <property type="match status" value="1"/>
</dbReference>
<evidence type="ECO:0000313" key="5">
    <source>
        <dbReference type="Proteomes" id="UP000199481"/>
    </source>
</evidence>
<dbReference type="OrthoDB" id="9798761at2"/>
<dbReference type="Proteomes" id="UP000199481">
    <property type="component" value="Unassembled WGS sequence"/>
</dbReference>
<reference evidence="5" key="1">
    <citation type="submission" date="2016-10" db="EMBL/GenBank/DDBJ databases">
        <authorList>
            <person name="Varghese N."/>
            <person name="Submissions S."/>
        </authorList>
    </citation>
    <scope>NUCLEOTIDE SEQUENCE [LARGE SCALE GENOMIC DNA]</scope>
    <source>
        <strain evidence="5">MPL-11</strain>
    </source>
</reference>
<dbReference type="PANTHER" id="PTHR35149:SF2">
    <property type="entry name" value="DUF262 DOMAIN-CONTAINING PROTEIN"/>
    <property type="match status" value="1"/>
</dbReference>
<accession>A0A1H0XI81</accession>
<dbReference type="InterPro" id="IPR004919">
    <property type="entry name" value="GmrSD_N"/>
</dbReference>
<organism evidence="4 5">
    <name type="scientific">Carnobacterium viridans</name>
    <dbReference type="NCBI Taxonomy" id="174587"/>
    <lineage>
        <taxon>Bacteria</taxon>
        <taxon>Bacillati</taxon>
        <taxon>Bacillota</taxon>
        <taxon>Bacilli</taxon>
        <taxon>Lactobacillales</taxon>
        <taxon>Carnobacteriaceae</taxon>
        <taxon>Carnobacterium</taxon>
    </lineage>
</organism>
<dbReference type="InterPro" id="IPR043714">
    <property type="entry name" value="DUF5655"/>
</dbReference>
<protein>
    <submittedName>
        <fullName evidence="4">Predicted transport protein</fullName>
    </submittedName>
</protein>
<feature type="domain" description="DUF5655" evidence="3">
    <location>
        <begin position="589"/>
        <end position="693"/>
    </location>
</feature>
<dbReference type="EMBL" id="FNJW01000002">
    <property type="protein sequence ID" value="SDQ02541.1"/>
    <property type="molecule type" value="Genomic_DNA"/>
</dbReference>
<dbReference type="RefSeq" id="WP_089974300.1">
    <property type="nucleotide sequence ID" value="NZ_FNJW01000002.1"/>
</dbReference>
<evidence type="ECO:0000259" key="1">
    <source>
        <dbReference type="Pfam" id="PF03235"/>
    </source>
</evidence>
<feature type="domain" description="GmrSD restriction endonucleases C-terminal" evidence="2">
    <location>
        <begin position="413"/>
        <end position="547"/>
    </location>
</feature>
<dbReference type="AlphaFoldDB" id="A0A1H0XI81"/>
<dbReference type="Pfam" id="PF07510">
    <property type="entry name" value="GmrSD_C"/>
    <property type="match status" value="1"/>
</dbReference>
<evidence type="ECO:0000259" key="3">
    <source>
        <dbReference type="Pfam" id="PF18899"/>
    </source>
</evidence>
<proteinExistence type="predicted"/>